<proteinExistence type="predicted"/>
<keyword evidence="8" id="KW-1185">Reference proteome</keyword>
<dbReference type="GO" id="GO:0016020">
    <property type="term" value="C:membrane"/>
    <property type="evidence" value="ECO:0007669"/>
    <property type="project" value="UniProtKB-SubCell"/>
</dbReference>
<dbReference type="InterPro" id="IPR004841">
    <property type="entry name" value="AA-permease/SLC12A_dom"/>
</dbReference>
<dbReference type="STRING" id="1314783.A0A165L3N7"/>
<evidence type="ECO:0000256" key="4">
    <source>
        <dbReference type="ARBA" id="ARBA00023136"/>
    </source>
</evidence>
<protein>
    <recommendedName>
        <fullName evidence="6">Amino acid permease/ SLC12A domain-containing protein</fullName>
    </recommendedName>
</protein>
<dbReference type="GO" id="GO:0015171">
    <property type="term" value="F:amino acid transmembrane transporter activity"/>
    <property type="evidence" value="ECO:0007669"/>
    <property type="project" value="TreeGrafter"/>
</dbReference>
<evidence type="ECO:0000313" key="8">
    <source>
        <dbReference type="Proteomes" id="UP000076727"/>
    </source>
</evidence>
<evidence type="ECO:0000256" key="1">
    <source>
        <dbReference type="ARBA" id="ARBA00004141"/>
    </source>
</evidence>
<dbReference type="Pfam" id="PF00324">
    <property type="entry name" value="AA_permease"/>
    <property type="match status" value="1"/>
</dbReference>
<keyword evidence="2 5" id="KW-0812">Transmembrane</keyword>
<dbReference type="AlphaFoldDB" id="A0A165L3N7"/>
<feature type="transmembrane region" description="Helical" evidence="5">
    <location>
        <begin position="44"/>
        <end position="66"/>
    </location>
</feature>
<dbReference type="OrthoDB" id="3900342at2759"/>
<evidence type="ECO:0000256" key="5">
    <source>
        <dbReference type="SAM" id="Phobius"/>
    </source>
</evidence>
<gene>
    <name evidence="7" type="ORF">DAEQUDRAFT_770160</name>
</gene>
<evidence type="ECO:0000259" key="6">
    <source>
        <dbReference type="Pfam" id="PF00324"/>
    </source>
</evidence>
<evidence type="ECO:0000256" key="3">
    <source>
        <dbReference type="ARBA" id="ARBA00022989"/>
    </source>
</evidence>
<dbReference type="Proteomes" id="UP000076727">
    <property type="component" value="Unassembled WGS sequence"/>
</dbReference>
<accession>A0A165L3N7</accession>
<keyword evidence="3 5" id="KW-1133">Transmembrane helix</keyword>
<evidence type="ECO:0000256" key="2">
    <source>
        <dbReference type="ARBA" id="ARBA00022692"/>
    </source>
</evidence>
<keyword evidence="4 5" id="KW-0472">Membrane</keyword>
<name>A0A165L3N7_9APHY</name>
<sequence length="221" mass="24207">MTAYLPLHFKPSGHFVDLRSLYVLCLAAPLLTQSILPAQLSISIFLVATVAINVFSTGVYGGAWFVFTSIKAITFISLIIVGHLIGGPTYDSVRLPYWRYPGRFVQYSWIEGATGRFLAQCAVMVQAALLLRIGTEMVAAENPRQNLRAIRRVYGRILLFSIDWVATAAKLSFADTITMAPRIRGPPVIKCGAAHGVEYPSYMLKGVAALPHVLIIGCVYS</sequence>
<dbReference type="EMBL" id="KV429150">
    <property type="protein sequence ID" value="KZT63903.1"/>
    <property type="molecule type" value="Genomic_DNA"/>
</dbReference>
<dbReference type="PANTHER" id="PTHR43341">
    <property type="entry name" value="AMINO ACID PERMEASE"/>
    <property type="match status" value="1"/>
</dbReference>
<dbReference type="InterPro" id="IPR050524">
    <property type="entry name" value="APC_YAT"/>
</dbReference>
<feature type="transmembrane region" description="Helical" evidence="5">
    <location>
        <begin position="73"/>
        <end position="93"/>
    </location>
</feature>
<evidence type="ECO:0000313" key="7">
    <source>
        <dbReference type="EMBL" id="KZT63903.1"/>
    </source>
</evidence>
<feature type="domain" description="Amino acid permease/ SLC12A" evidence="6">
    <location>
        <begin position="37"/>
        <end position="161"/>
    </location>
</feature>
<comment type="subcellular location">
    <subcellularLocation>
        <location evidence="1">Membrane</location>
        <topology evidence="1">Multi-pass membrane protein</topology>
    </subcellularLocation>
</comment>
<reference evidence="7 8" key="1">
    <citation type="journal article" date="2016" name="Mol. Biol. Evol.">
        <title>Comparative Genomics of Early-Diverging Mushroom-Forming Fungi Provides Insights into the Origins of Lignocellulose Decay Capabilities.</title>
        <authorList>
            <person name="Nagy L.G."/>
            <person name="Riley R."/>
            <person name="Tritt A."/>
            <person name="Adam C."/>
            <person name="Daum C."/>
            <person name="Floudas D."/>
            <person name="Sun H."/>
            <person name="Yadav J.S."/>
            <person name="Pangilinan J."/>
            <person name="Larsson K.H."/>
            <person name="Matsuura K."/>
            <person name="Barry K."/>
            <person name="Labutti K."/>
            <person name="Kuo R."/>
            <person name="Ohm R.A."/>
            <person name="Bhattacharya S.S."/>
            <person name="Shirouzu T."/>
            <person name="Yoshinaga Y."/>
            <person name="Martin F.M."/>
            <person name="Grigoriev I.V."/>
            <person name="Hibbett D.S."/>
        </authorList>
    </citation>
    <scope>NUCLEOTIDE SEQUENCE [LARGE SCALE GENOMIC DNA]</scope>
    <source>
        <strain evidence="7 8">L-15889</strain>
    </source>
</reference>
<organism evidence="7 8">
    <name type="scientific">Daedalea quercina L-15889</name>
    <dbReference type="NCBI Taxonomy" id="1314783"/>
    <lineage>
        <taxon>Eukaryota</taxon>
        <taxon>Fungi</taxon>
        <taxon>Dikarya</taxon>
        <taxon>Basidiomycota</taxon>
        <taxon>Agaricomycotina</taxon>
        <taxon>Agaricomycetes</taxon>
        <taxon>Polyporales</taxon>
        <taxon>Fomitopsis</taxon>
    </lineage>
</organism>
<dbReference type="PANTHER" id="PTHR43341:SF4">
    <property type="entry name" value="ARGININE PERMEASE CAN1-RELATED"/>
    <property type="match status" value="1"/>
</dbReference>